<dbReference type="InterPro" id="IPR007561">
    <property type="entry name" value="Cell_div_SepF/SepF-rel"/>
</dbReference>
<keyword evidence="2" id="KW-0717">Septation</keyword>
<accession>A0A381QA69</accession>
<protein>
    <recommendedName>
        <fullName evidence="6">Cell division protein SepF</fullName>
    </recommendedName>
</protein>
<sequence length="171" mass="18564">MASMWRQAMLYLGLGPDEEYDELDELQHPGGSAQPASPRGEPVTVVTSAASPATMPDSSVSQPVVASDVAPTGSVRTIPITSAKPHVVAPRTFNDAQQLADRFKADQPVIVNLQTANRDLARRIIDFVSGLCYALGGKMEKVADQVYLLAPSHVILAEEERQRLQERGLHY</sequence>
<dbReference type="Pfam" id="PF04472">
    <property type="entry name" value="SepF"/>
    <property type="match status" value="1"/>
</dbReference>
<evidence type="ECO:0000313" key="5">
    <source>
        <dbReference type="EMBL" id="SUZ75878.1"/>
    </source>
</evidence>
<keyword evidence="1" id="KW-0132">Cell division</keyword>
<dbReference type="InterPro" id="IPR023052">
    <property type="entry name" value="Cell_div_SepF"/>
</dbReference>
<dbReference type="PANTHER" id="PTHR35798">
    <property type="entry name" value="CELL DIVISION PROTEIN SEPF"/>
    <property type="match status" value="1"/>
</dbReference>
<evidence type="ECO:0008006" key="6">
    <source>
        <dbReference type="Google" id="ProtNLM"/>
    </source>
</evidence>
<dbReference type="AlphaFoldDB" id="A0A381QA69"/>
<dbReference type="GO" id="GO:0000917">
    <property type="term" value="P:division septum assembly"/>
    <property type="evidence" value="ECO:0007669"/>
    <property type="project" value="UniProtKB-KW"/>
</dbReference>
<dbReference type="PANTHER" id="PTHR35798:SF1">
    <property type="entry name" value="CELL DIVISION PROTEIN SEPF"/>
    <property type="match status" value="1"/>
</dbReference>
<evidence type="ECO:0000256" key="3">
    <source>
        <dbReference type="ARBA" id="ARBA00023306"/>
    </source>
</evidence>
<dbReference type="EMBL" id="UINC01001261">
    <property type="protein sequence ID" value="SUZ75878.1"/>
    <property type="molecule type" value="Genomic_DNA"/>
</dbReference>
<keyword evidence="3" id="KW-0131">Cell cycle</keyword>
<organism evidence="5">
    <name type="scientific">marine metagenome</name>
    <dbReference type="NCBI Taxonomy" id="408172"/>
    <lineage>
        <taxon>unclassified sequences</taxon>
        <taxon>metagenomes</taxon>
        <taxon>ecological metagenomes</taxon>
    </lineage>
</organism>
<evidence type="ECO:0000256" key="2">
    <source>
        <dbReference type="ARBA" id="ARBA00023210"/>
    </source>
</evidence>
<feature type="region of interest" description="Disordered" evidence="4">
    <location>
        <begin position="21"/>
        <end position="65"/>
    </location>
</feature>
<proteinExistence type="inferred from homology"/>
<evidence type="ECO:0000256" key="1">
    <source>
        <dbReference type="ARBA" id="ARBA00022618"/>
    </source>
</evidence>
<gene>
    <name evidence="5" type="ORF">METZ01_LOCUS28732</name>
</gene>
<dbReference type="Gene3D" id="3.30.110.150">
    <property type="entry name" value="SepF-like protein"/>
    <property type="match status" value="1"/>
</dbReference>
<feature type="compositionally biased region" description="Polar residues" evidence="4">
    <location>
        <begin position="45"/>
        <end position="64"/>
    </location>
</feature>
<reference evidence="5" key="1">
    <citation type="submission" date="2018-05" db="EMBL/GenBank/DDBJ databases">
        <authorList>
            <person name="Lanie J.A."/>
            <person name="Ng W.-L."/>
            <person name="Kazmierczak K.M."/>
            <person name="Andrzejewski T.M."/>
            <person name="Davidsen T.M."/>
            <person name="Wayne K.J."/>
            <person name="Tettelin H."/>
            <person name="Glass J.I."/>
            <person name="Rusch D."/>
            <person name="Podicherti R."/>
            <person name="Tsui H.-C.T."/>
            <person name="Winkler M.E."/>
        </authorList>
    </citation>
    <scope>NUCLEOTIDE SEQUENCE</scope>
</reference>
<dbReference type="InterPro" id="IPR038594">
    <property type="entry name" value="SepF-like_sf"/>
</dbReference>
<dbReference type="HAMAP" id="MF_01197">
    <property type="entry name" value="SepF"/>
    <property type="match status" value="1"/>
</dbReference>
<evidence type="ECO:0000256" key="4">
    <source>
        <dbReference type="SAM" id="MobiDB-lite"/>
    </source>
</evidence>
<name>A0A381QA69_9ZZZZ</name>